<evidence type="ECO:0000256" key="1">
    <source>
        <dbReference type="SAM" id="MobiDB-lite"/>
    </source>
</evidence>
<gene>
    <name evidence="2" type="ORF">MBHS_03846</name>
</gene>
<feature type="compositionally biased region" description="Basic and acidic residues" evidence="1">
    <location>
        <begin position="71"/>
        <end position="85"/>
    </location>
</feature>
<keyword evidence="3" id="KW-1185">Reference proteome</keyword>
<sequence>MSTEILDTICQLHIDLDSITDPVTRTSIILLLNLIEQLAQENQDFKEQIQTLKDEINRLKGEQGRPSIRPQKKDGDISSEDERNPKNNRPPKKPRTLKKTNIVANREVMRRVDKDKLPEDAIFKEYDTVIIQDIKLTPDNIAFKHEVYYSPSERIV</sequence>
<name>A0A1H6FF32_9GAMM</name>
<evidence type="ECO:0000313" key="2">
    <source>
        <dbReference type="EMBL" id="SEH07959.1"/>
    </source>
</evidence>
<feature type="region of interest" description="Disordered" evidence="1">
    <location>
        <begin position="57"/>
        <end position="99"/>
    </location>
</feature>
<reference evidence="2 3" key="1">
    <citation type="submission" date="2016-10" db="EMBL/GenBank/DDBJ databases">
        <authorList>
            <person name="de Groot N.N."/>
        </authorList>
    </citation>
    <scope>NUCLEOTIDE SEQUENCE [LARGE SCALE GENOMIC DNA]</scope>
    <source>
        <strain evidence="2">MBHS1</strain>
    </source>
</reference>
<feature type="compositionally biased region" description="Basic residues" evidence="1">
    <location>
        <begin position="89"/>
        <end position="98"/>
    </location>
</feature>
<dbReference type="OrthoDB" id="5413092at2"/>
<dbReference type="Proteomes" id="UP000236724">
    <property type="component" value="Unassembled WGS sequence"/>
</dbReference>
<protein>
    <submittedName>
        <fullName evidence="2">Uncharacterized protein</fullName>
    </submittedName>
</protein>
<dbReference type="AlphaFoldDB" id="A0A1H6FF32"/>
<proteinExistence type="predicted"/>
<evidence type="ECO:0000313" key="3">
    <source>
        <dbReference type="Proteomes" id="UP000236724"/>
    </source>
</evidence>
<organism evidence="2 3">
    <name type="scientific">Candidatus Venteria ishoeyi</name>
    <dbReference type="NCBI Taxonomy" id="1899563"/>
    <lineage>
        <taxon>Bacteria</taxon>
        <taxon>Pseudomonadati</taxon>
        <taxon>Pseudomonadota</taxon>
        <taxon>Gammaproteobacteria</taxon>
        <taxon>Thiotrichales</taxon>
        <taxon>Thiotrichaceae</taxon>
        <taxon>Venteria</taxon>
    </lineage>
</organism>
<accession>A0A1H6FF32</accession>
<dbReference type="EMBL" id="FMSV02000542">
    <property type="protein sequence ID" value="SEH07959.1"/>
    <property type="molecule type" value="Genomic_DNA"/>
</dbReference>
<dbReference type="RefSeq" id="WP_103921548.1">
    <property type="nucleotide sequence ID" value="NZ_FMSV02000542.1"/>
</dbReference>